<feature type="domain" description="DUF695" evidence="2">
    <location>
        <begin position="242"/>
        <end position="363"/>
    </location>
</feature>
<proteinExistence type="predicted"/>
<dbReference type="AlphaFoldDB" id="A0A2N6SXK0"/>
<evidence type="ECO:0000313" key="3">
    <source>
        <dbReference type="EMBL" id="PMC61789.1"/>
    </source>
</evidence>
<dbReference type="Proteomes" id="UP000235363">
    <property type="component" value="Unassembled WGS sequence"/>
</dbReference>
<evidence type="ECO:0000313" key="4">
    <source>
        <dbReference type="Proteomes" id="UP000235363"/>
    </source>
</evidence>
<evidence type="ECO:0000259" key="2">
    <source>
        <dbReference type="Pfam" id="PF05117"/>
    </source>
</evidence>
<feature type="compositionally biased region" description="Low complexity" evidence="1">
    <location>
        <begin position="1"/>
        <end position="13"/>
    </location>
</feature>
<feature type="region of interest" description="Disordered" evidence="1">
    <location>
        <begin position="1"/>
        <end position="23"/>
    </location>
</feature>
<accession>A0A2N6SXK0</accession>
<dbReference type="InterPro" id="IPR016097">
    <property type="entry name" value="DUF695"/>
</dbReference>
<sequence>MTDTPGTTGSAAGPAGGDAGDGAAAAARDGAIAAFWDWWSAEGANRLDGAFTGGADFGGGGFGDAEPFDIQAEVGPRIGAIDGRLVWGFGAGEPFSRHLLTVTAAGDPEVRHIARRWLDAAPDDGPVWSFTDLRTAEPVSTVTWAGHEIDPADARVAVAAGQGVVDVRLFHPVFARFMETGEEGERDVAHVGFMLLQLALGEEDFGLWLRAFAFSAEEPEGAMPLSDLPGFIDRLAGACPRWMTLQGQADGKPVMVGTRAPLSPLLGPLFTRHVVVQLLFADVLDDGQAGEASAKALADFGEEAMATLADDGIVAAAETADGMRLLHFYVDPETDATERLAALTDTWTEGDHEIVAAEDPAWERVGHLRA</sequence>
<dbReference type="Pfam" id="PF05117">
    <property type="entry name" value="DUF695"/>
    <property type="match status" value="1"/>
</dbReference>
<gene>
    <name evidence="3" type="ORF">CJ204_09320</name>
</gene>
<evidence type="ECO:0000256" key="1">
    <source>
        <dbReference type="SAM" id="MobiDB-lite"/>
    </source>
</evidence>
<comment type="caution">
    <text evidence="3">The sequence shown here is derived from an EMBL/GenBank/DDBJ whole genome shotgun (WGS) entry which is preliminary data.</text>
</comment>
<protein>
    <submittedName>
        <fullName evidence="3">DUF695 domain-containing protein</fullName>
    </submittedName>
</protein>
<dbReference type="EMBL" id="PNHF01000021">
    <property type="protein sequence ID" value="PMC61789.1"/>
    <property type="molecule type" value="Genomic_DNA"/>
</dbReference>
<dbReference type="RefSeq" id="WP_102213709.1">
    <property type="nucleotide sequence ID" value="NZ_PNHF01000021.1"/>
</dbReference>
<dbReference type="STRING" id="1725.WU86_01430"/>
<name>A0A2N6SXK0_9CORY</name>
<reference evidence="3 4" key="1">
    <citation type="submission" date="2017-09" db="EMBL/GenBank/DDBJ databases">
        <title>Bacterial strain isolated from the female urinary microbiota.</title>
        <authorList>
            <person name="Thomas-White K."/>
            <person name="Kumar N."/>
            <person name="Forster S."/>
            <person name="Putonti C."/>
            <person name="Lawley T."/>
            <person name="Wolfe A.J."/>
        </authorList>
    </citation>
    <scope>NUCLEOTIDE SEQUENCE [LARGE SCALE GENOMIC DNA]</scope>
    <source>
        <strain evidence="3 4">UMB0908</strain>
    </source>
</reference>
<organism evidence="3 4">
    <name type="scientific">Corynebacterium xerosis</name>
    <dbReference type="NCBI Taxonomy" id="1725"/>
    <lineage>
        <taxon>Bacteria</taxon>
        <taxon>Bacillati</taxon>
        <taxon>Actinomycetota</taxon>
        <taxon>Actinomycetes</taxon>
        <taxon>Mycobacteriales</taxon>
        <taxon>Corynebacteriaceae</taxon>
        <taxon>Corynebacterium</taxon>
    </lineage>
</organism>